<proteinExistence type="predicted"/>
<evidence type="ECO:0000256" key="1">
    <source>
        <dbReference type="SAM" id="MobiDB-lite"/>
    </source>
</evidence>
<accession>A0A9P5Q0T8</accession>
<evidence type="ECO:0000313" key="3">
    <source>
        <dbReference type="Proteomes" id="UP000772434"/>
    </source>
</evidence>
<protein>
    <submittedName>
        <fullName evidence="2">Uncharacterized protein</fullName>
    </submittedName>
</protein>
<reference evidence="2" key="1">
    <citation type="submission" date="2020-11" db="EMBL/GenBank/DDBJ databases">
        <authorList>
            <consortium name="DOE Joint Genome Institute"/>
            <person name="Ahrendt S."/>
            <person name="Riley R."/>
            <person name="Andreopoulos W."/>
            <person name="Labutti K."/>
            <person name="Pangilinan J."/>
            <person name="Ruiz-Duenas F.J."/>
            <person name="Barrasa J.M."/>
            <person name="Sanchez-Garcia M."/>
            <person name="Camarero S."/>
            <person name="Miyauchi S."/>
            <person name="Serrano A."/>
            <person name="Linde D."/>
            <person name="Babiker R."/>
            <person name="Drula E."/>
            <person name="Ayuso-Fernandez I."/>
            <person name="Pacheco R."/>
            <person name="Padilla G."/>
            <person name="Ferreira P."/>
            <person name="Barriuso J."/>
            <person name="Kellner H."/>
            <person name="Castanera R."/>
            <person name="Alfaro M."/>
            <person name="Ramirez L."/>
            <person name="Pisabarro A.G."/>
            <person name="Kuo A."/>
            <person name="Tritt A."/>
            <person name="Lipzen A."/>
            <person name="He G."/>
            <person name="Yan M."/>
            <person name="Ng V."/>
            <person name="Cullen D."/>
            <person name="Martin F."/>
            <person name="Rosso M.-N."/>
            <person name="Henrissat B."/>
            <person name="Hibbett D."/>
            <person name="Martinez A.T."/>
            <person name="Grigoriev I.V."/>
        </authorList>
    </citation>
    <scope>NUCLEOTIDE SEQUENCE</scope>
    <source>
        <strain evidence="2">AH 40177</strain>
    </source>
</reference>
<name>A0A9P5Q0T8_9AGAR</name>
<feature type="compositionally biased region" description="Basic and acidic residues" evidence="1">
    <location>
        <begin position="279"/>
        <end position="316"/>
    </location>
</feature>
<dbReference type="OrthoDB" id="3205748at2759"/>
<sequence>MMEALRKCFKCDENTTFFGTYHVQNAPEVIDKQRIQIVVHEILIATGYRFTVKDHPPAKNGHTTRLWCSQDIQRKNRNLNPRVSASGETMAKQRFPCRSRLLVSSRDAEVSGYKIITVRMYHHVQHEPYRDSSYPPLALRAIGASADDVSVQDRETETFTSKYSISASSSTLPPHPIHVNPLITIGQLQSRFATSQSPDMDSQPNALASPNFSFHISVETFQQRMRTHIQNIRDFCDGLEYQVQFNDTRMLQELEERGNGFLEYVKECLDREGRLRAHEEREKEHDERGEERDERREEHDERREEHDERGEGREEHDEPEEEEERERGQSVAAADTAINDSIADVS</sequence>
<gene>
    <name evidence="2" type="ORF">BDP27DRAFT_1320219</name>
</gene>
<dbReference type="Proteomes" id="UP000772434">
    <property type="component" value="Unassembled WGS sequence"/>
</dbReference>
<keyword evidence="3" id="KW-1185">Reference proteome</keyword>
<evidence type="ECO:0000313" key="2">
    <source>
        <dbReference type="EMBL" id="KAF9072592.1"/>
    </source>
</evidence>
<dbReference type="AlphaFoldDB" id="A0A9P5Q0T8"/>
<feature type="region of interest" description="Disordered" evidence="1">
    <location>
        <begin position="279"/>
        <end position="346"/>
    </location>
</feature>
<dbReference type="EMBL" id="JADNRY010000023">
    <property type="protein sequence ID" value="KAF9072592.1"/>
    <property type="molecule type" value="Genomic_DNA"/>
</dbReference>
<comment type="caution">
    <text evidence="2">The sequence shown here is derived from an EMBL/GenBank/DDBJ whole genome shotgun (WGS) entry which is preliminary data.</text>
</comment>
<organism evidence="2 3">
    <name type="scientific">Rhodocollybia butyracea</name>
    <dbReference type="NCBI Taxonomy" id="206335"/>
    <lineage>
        <taxon>Eukaryota</taxon>
        <taxon>Fungi</taxon>
        <taxon>Dikarya</taxon>
        <taxon>Basidiomycota</taxon>
        <taxon>Agaricomycotina</taxon>
        <taxon>Agaricomycetes</taxon>
        <taxon>Agaricomycetidae</taxon>
        <taxon>Agaricales</taxon>
        <taxon>Marasmiineae</taxon>
        <taxon>Omphalotaceae</taxon>
        <taxon>Rhodocollybia</taxon>
    </lineage>
</organism>